<organism evidence="1">
    <name type="scientific">Arundo donax</name>
    <name type="common">Giant reed</name>
    <name type="synonym">Donax arundinaceus</name>
    <dbReference type="NCBI Taxonomy" id="35708"/>
    <lineage>
        <taxon>Eukaryota</taxon>
        <taxon>Viridiplantae</taxon>
        <taxon>Streptophyta</taxon>
        <taxon>Embryophyta</taxon>
        <taxon>Tracheophyta</taxon>
        <taxon>Spermatophyta</taxon>
        <taxon>Magnoliopsida</taxon>
        <taxon>Liliopsida</taxon>
        <taxon>Poales</taxon>
        <taxon>Poaceae</taxon>
        <taxon>PACMAD clade</taxon>
        <taxon>Arundinoideae</taxon>
        <taxon>Arundineae</taxon>
        <taxon>Arundo</taxon>
    </lineage>
</organism>
<dbReference type="EMBL" id="GBRH01168456">
    <property type="protein sequence ID" value="JAE29440.1"/>
    <property type="molecule type" value="Transcribed_RNA"/>
</dbReference>
<dbReference type="AlphaFoldDB" id="A0A0A9GWR0"/>
<reference evidence="1" key="2">
    <citation type="journal article" date="2015" name="Data Brief">
        <title>Shoot transcriptome of the giant reed, Arundo donax.</title>
        <authorList>
            <person name="Barrero R.A."/>
            <person name="Guerrero F.D."/>
            <person name="Moolhuijzen P."/>
            <person name="Goolsby J.A."/>
            <person name="Tidwell J."/>
            <person name="Bellgard S.E."/>
            <person name="Bellgard M.I."/>
        </authorList>
    </citation>
    <scope>NUCLEOTIDE SEQUENCE</scope>
    <source>
        <tissue evidence="1">Shoot tissue taken approximately 20 cm above the soil surface</tissue>
    </source>
</reference>
<sequence length="35" mass="3889">MSGSGSLEQMVLNGVFSTRFRLELINLLFSSCTFC</sequence>
<proteinExistence type="predicted"/>
<evidence type="ECO:0000313" key="1">
    <source>
        <dbReference type="EMBL" id="JAE29440.1"/>
    </source>
</evidence>
<protein>
    <submittedName>
        <fullName evidence="1">Uncharacterized protein</fullName>
    </submittedName>
</protein>
<accession>A0A0A9GWR0</accession>
<reference evidence="1" key="1">
    <citation type="submission" date="2014-09" db="EMBL/GenBank/DDBJ databases">
        <authorList>
            <person name="Magalhaes I.L.F."/>
            <person name="Oliveira U."/>
            <person name="Santos F.R."/>
            <person name="Vidigal T.H.D.A."/>
            <person name="Brescovit A.D."/>
            <person name="Santos A.J."/>
        </authorList>
    </citation>
    <scope>NUCLEOTIDE SEQUENCE</scope>
    <source>
        <tissue evidence="1">Shoot tissue taken approximately 20 cm above the soil surface</tissue>
    </source>
</reference>
<name>A0A0A9GWR0_ARUDO</name>